<dbReference type="KEGG" id="cput:CONPUDRAFT_159831"/>
<keyword evidence="2" id="KW-1133">Transmembrane helix</keyword>
<evidence type="ECO:0000313" key="4">
    <source>
        <dbReference type="Proteomes" id="UP000053558"/>
    </source>
</evidence>
<evidence type="ECO:0000256" key="2">
    <source>
        <dbReference type="SAM" id="Phobius"/>
    </source>
</evidence>
<dbReference type="GeneID" id="19204193"/>
<keyword evidence="2" id="KW-0472">Membrane</keyword>
<feature type="compositionally biased region" description="Polar residues" evidence="1">
    <location>
        <begin position="330"/>
        <end position="342"/>
    </location>
</feature>
<feature type="transmembrane region" description="Helical" evidence="2">
    <location>
        <begin position="198"/>
        <end position="220"/>
    </location>
</feature>
<name>R7SHI6_CONPW</name>
<dbReference type="AlphaFoldDB" id="R7SHI6"/>
<feature type="transmembrane region" description="Helical" evidence="2">
    <location>
        <begin position="241"/>
        <end position="265"/>
    </location>
</feature>
<keyword evidence="4" id="KW-1185">Reference proteome</keyword>
<dbReference type="Proteomes" id="UP000053558">
    <property type="component" value="Unassembled WGS sequence"/>
</dbReference>
<protein>
    <submittedName>
        <fullName evidence="3">Uncharacterized protein</fullName>
    </submittedName>
</protein>
<sequence length="382" mass="41716">MSLNISSGVPPETPEELFADSIRLIGSTTVCGTWYGLMCAVAAMCVSTLLDQQSSHISRAGRPRRSRSRGRLHFLLAYVGAMWLCGTLYVAGLSRSVQVNYVNHRLFEPGPFAYDDWTSPDAILADVAYWLASVLANGLMVWRMKVILYESRFFKVFMPISILIWAAATILGGVSVVVSSLPAHSFYSTLAQHTTVPAFILSMVLNVFATVCMAGRLFLFRRYYAKHIGNSIPHPQHFTNIAGMLVESCALYSTTSVVFIALYLLEHPAERLVIAILSQAQIIAPLLVLLRISRGIAWDKTTATTFATSTSTATQLDTISFTPGRIKQQGDGNATASESGSHVSGPDARPKRRYSDGLTFAKHELDSVVGAVAVNELKESEV</sequence>
<proteinExistence type="predicted"/>
<keyword evidence="2" id="KW-0812">Transmembrane</keyword>
<reference evidence="4" key="1">
    <citation type="journal article" date="2012" name="Science">
        <title>The Paleozoic origin of enzymatic lignin decomposition reconstructed from 31 fungal genomes.</title>
        <authorList>
            <person name="Floudas D."/>
            <person name="Binder M."/>
            <person name="Riley R."/>
            <person name="Barry K."/>
            <person name="Blanchette R.A."/>
            <person name="Henrissat B."/>
            <person name="Martinez A.T."/>
            <person name="Otillar R."/>
            <person name="Spatafora J.W."/>
            <person name="Yadav J.S."/>
            <person name="Aerts A."/>
            <person name="Benoit I."/>
            <person name="Boyd A."/>
            <person name="Carlson A."/>
            <person name="Copeland A."/>
            <person name="Coutinho P.M."/>
            <person name="de Vries R.P."/>
            <person name="Ferreira P."/>
            <person name="Findley K."/>
            <person name="Foster B."/>
            <person name="Gaskell J."/>
            <person name="Glotzer D."/>
            <person name="Gorecki P."/>
            <person name="Heitman J."/>
            <person name="Hesse C."/>
            <person name="Hori C."/>
            <person name="Igarashi K."/>
            <person name="Jurgens J.A."/>
            <person name="Kallen N."/>
            <person name="Kersten P."/>
            <person name="Kohler A."/>
            <person name="Kuees U."/>
            <person name="Kumar T.K.A."/>
            <person name="Kuo A."/>
            <person name="LaButti K."/>
            <person name="Larrondo L.F."/>
            <person name="Lindquist E."/>
            <person name="Ling A."/>
            <person name="Lombard V."/>
            <person name="Lucas S."/>
            <person name="Lundell T."/>
            <person name="Martin R."/>
            <person name="McLaughlin D.J."/>
            <person name="Morgenstern I."/>
            <person name="Morin E."/>
            <person name="Murat C."/>
            <person name="Nagy L.G."/>
            <person name="Nolan M."/>
            <person name="Ohm R.A."/>
            <person name="Patyshakuliyeva A."/>
            <person name="Rokas A."/>
            <person name="Ruiz-Duenas F.J."/>
            <person name="Sabat G."/>
            <person name="Salamov A."/>
            <person name="Samejima M."/>
            <person name="Schmutz J."/>
            <person name="Slot J.C."/>
            <person name="St John F."/>
            <person name="Stenlid J."/>
            <person name="Sun H."/>
            <person name="Sun S."/>
            <person name="Syed K."/>
            <person name="Tsang A."/>
            <person name="Wiebenga A."/>
            <person name="Young D."/>
            <person name="Pisabarro A."/>
            <person name="Eastwood D.C."/>
            <person name="Martin F."/>
            <person name="Cullen D."/>
            <person name="Grigoriev I.V."/>
            <person name="Hibbett D.S."/>
        </authorList>
    </citation>
    <scope>NUCLEOTIDE SEQUENCE [LARGE SCALE GENOMIC DNA]</scope>
    <source>
        <strain evidence="4">RWD-64-598 SS2</strain>
    </source>
</reference>
<dbReference type="OMA" id="FMITIST"/>
<dbReference type="EMBL" id="JH711591">
    <property type="protein sequence ID" value="EIW74534.1"/>
    <property type="molecule type" value="Genomic_DNA"/>
</dbReference>
<organism evidence="3 4">
    <name type="scientific">Coniophora puteana (strain RWD-64-598)</name>
    <name type="common">Brown rot fungus</name>
    <dbReference type="NCBI Taxonomy" id="741705"/>
    <lineage>
        <taxon>Eukaryota</taxon>
        <taxon>Fungi</taxon>
        <taxon>Dikarya</taxon>
        <taxon>Basidiomycota</taxon>
        <taxon>Agaricomycotina</taxon>
        <taxon>Agaricomycetes</taxon>
        <taxon>Agaricomycetidae</taxon>
        <taxon>Boletales</taxon>
        <taxon>Coniophorineae</taxon>
        <taxon>Coniophoraceae</taxon>
        <taxon>Coniophora</taxon>
    </lineage>
</organism>
<feature type="region of interest" description="Disordered" evidence="1">
    <location>
        <begin position="323"/>
        <end position="352"/>
    </location>
</feature>
<gene>
    <name evidence="3" type="ORF">CONPUDRAFT_159831</name>
</gene>
<feature type="transmembrane region" description="Helical" evidence="2">
    <location>
        <begin position="127"/>
        <end position="144"/>
    </location>
</feature>
<evidence type="ECO:0000313" key="3">
    <source>
        <dbReference type="EMBL" id="EIW74534.1"/>
    </source>
</evidence>
<feature type="transmembrane region" description="Helical" evidence="2">
    <location>
        <begin position="156"/>
        <end position="178"/>
    </location>
</feature>
<dbReference type="RefSeq" id="XP_007775153.1">
    <property type="nucleotide sequence ID" value="XM_007776963.1"/>
</dbReference>
<evidence type="ECO:0000256" key="1">
    <source>
        <dbReference type="SAM" id="MobiDB-lite"/>
    </source>
</evidence>
<feature type="transmembrane region" description="Helical" evidence="2">
    <location>
        <begin position="72"/>
        <end position="91"/>
    </location>
</feature>
<feature type="transmembrane region" description="Helical" evidence="2">
    <location>
        <begin position="271"/>
        <end position="290"/>
    </location>
</feature>
<accession>R7SHI6</accession>
<feature type="transmembrane region" description="Helical" evidence="2">
    <location>
        <begin position="33"/>
        <end position="51"/>
    </location>
</feature>